<feature type="binding site" evidence="11">
    <location>
        <position position="117"/>
    </location>
    <ligand>
        <name>ATP</name>
        <dbReference type="ChEBI" id="CHEBI:30616"/>
    </ligand>
</feature>
<evidence type="ECO:0000256" key="10">
    <source>
        <dbReference type="ARBA" id="ARBA00048567"/>
    </source>
</evidence>
<feature type="binding site" evidence="11">
    <location>
        <position position="15"/>
    </location>
    <ligand>
        <name>Mg(2+)</name>
        <dbReference type="ChEBI" id="CHEBI:18420"/>
    </ligand>
</feature>
<comment type="catalytic activity">
    <reaction evidence="10 11">
        <text>shikimate + ATP = 3-phosphoshikimate + ADP + H(+)</text>
        <dbReference type="Rhea" id="RHEA:13121"/>
        <dbReference type="ChEBI" id="CHEBI:15378"/>
        <dbReference type="ChEBI" id="CHEBI:30616"/>
        <dbReference type="ChEBI" id="CHEBI:36208"/>
        <dbReference type="ChEBI" id="CHEBI:145989"/>
        <dbReference type="ChEBI" id="CHEBI:456216"/>
        <dbReference type="EC" id="2.7.1.71"/>
    </reaction>
</comment>
<evidence type="ECO:0000256" key="1">
    <source>
        <dbReference type="ARBA" id="ARBA00004842"/>
    </source>
</evidence>
<dbReference type="EC" id="2.7.1.71" evidence="3 11"/>
<dbReference type="HAMAP" id="MF_00109">
    <property type="entry name" value="Shikimate_kinase"/>
    <property type="match status" value="1"/>
</dbReference>
<dbReference type="GO" id="GO:0000287">
    <property type="term" value="F:magnesium ion binding"/>
    <property type="evidence" value="ECO:0007669"/>
    <property type="project" value="UniProtKB-UniRule"/>
</dbReference>
<dbReference type="CDD" id="cd00464">
    <property type="entry name" value="SK"/>
    <property type="match status" value="1"/>
</dbReference>
<comment type="function">
    <text evidence="11">Catalyzes the specific phosphorylation of the 3-hydroxyl group of shikimic acid using ATP as a cosubstrate.</text>
</comment>
<evidence type="ECO:0000256" key="4">
    <source>
        <dbReference type="ARBA" id="ARBA00022605"/>
    </source>
</evidence>
<comment type="caution">
    <text evidence="12">The sequence shown here is derived from an EMBL/GenBank/DDBJ whole genome shotgun (WGS) entry which is preliminary data.</text>
</comment>
<dbReference type="SUPFAM" id="SSF52540">
    <property type="entry name" value="P-loop containing nucleoside triphosphate hydrolases"/>
    <property type="match status" value="1"/>
</dbReference>
<dbReference type="PROSITE" id="PS01128">
    <property type="entry name" value="SHIKIMATE_KINASE"/>
    <property type="match status" value="1"/>
</dbReference>
<organism evidence="12 13">
    <name type="scientific">Spongiibacter pelagi</name>
    <dbReference type="NCBI Taxonomy" id="2760804"/>
    <lineage>
        <taxon>Bacteria</taxon>
        <taxon>Pseudomonadati</taxon>
        <taxon>Pseudomonadota</taxon>
        <taxon>Gammaproteobacteria</taxon>
        <taxon>Cellvibrionales</taxon>
        <taxon>Spongiibacteraceae</taxon>
        <taxon>Spongiibacter</taxon>
    </lineage>
</organism>
<sequence length="172" mass="19253">MGSFYLVGPMGAGKTTIGRMLAESLSLPFYDVDREVEDRSGVDIPWIFDMEGEQGFRDRESAMLDELGSGPRAVIATGGGAVIRDENRSLMSNRGVVIYLCTTVEEQIRRTAKDRKRPLLQKGNPEETLRKLMAEREPLYVQVADLTLQTDENSPRLVVQNIVAQLRELGYC</sequence>
<comment type="caution">
    <text evidence="11">Lacks conserved residue(s) required for the propagation of feature annotation.</text>
</comment>
<reference evidence="12" key="1">
    <citation type="submission" date="2020-09" db="EMBL/GenBank/DDBJ databases">
        <authorList>
            <person name="Yoon J.-W."/>
        </authorList>
    </citation>
    <scope>NUCLEOTIDE SEQUENCE</scope>
    <source>
        <strain evidence="12">KMU-158</strain>
    </source>
</reference>
<evidence type="ECO:0000313" key="12">
    <source>
        <dbReference type="EMBL" id="MBD2857975.1"/>
    </source>
</evidence>
<dbReference type="GO" id="GO:0005524">
    <property type="term" value="F:ATP binding"/>
    <property type="evidence" value="ECO:0007669"/>
    <property type="project" value="UniProtKB-UniRule"/>
</dbReference>
<evidence type="ECO:0000256" key="7">
    <source>
        <dbReference type="ARBA" id="ARBA00022777"/>
    </source>
</evidence>
<keyword evidence="13" id="KW-1185">Reference proteome</keyword>
<protein>
    <recommendedName>
        <fullName evidence="3 11">Shikimate kinase</fullName>
        <shortName evidence="11">SK</shortName>
        <ecNumber evidence="3 11">2.7.1.71</ecNumber>
    </recommendedName>
</protein>
<dbReference type="EMBL" id="JACXLD010000001">
    <property type="protein sequence ID" value="MBD2857975.1"/>
    <property type="molecule type" value="Genomic_DNA"/>
</dbReference>
<dbReference type="Gene3D" id="3.40.50.300">
    <property type="entry name" value="P-loop containing nucleotide triphosphate hydrolases"/>
    <property type="match status" value="1"/>
</dbReference>
<evidence type="ECO:0000256" key="6">
    <source>
        <dbReference type="ARBA" id="ARBA00022741"/>
    </source>
</evidence>
<dbReference type="GO" id="GO:0008652">
    <property type="term" value="P:amino acid biosynthetic process"/>
    <property type="evidence" value="ECO:0007669"/>
    <property type="project" value="UniProtKB-KW"/>
</dbReference>
<keyword evidence="11" id="KW-0460">Magnesium</keyword>
<dbReference type="AlphaFoldDB" id="A0A927GV34"/>
<keyword evidence="6 11" id="KW-0547">Nucleotide-binding</keyword>
<comment type="cofactor">
    <cofactor evidence="11">
        <name>Mg(2+)</name>
        <dbReference type="ChEBI" id="CHEBI:18420"/>
    </cofactor>
    <text evidence="11">Binds 1 Mg(2+) ion per subunit.</text>
</comment>
<comment type="pathway">
    <text evidence="1 11">Metabolic intermediate biosynthesis; chorismate biosynthesis; chorismate from D-erythrose 4-phosphate and phosphoenolpyruvate: step 5/7.</text>
</comment>
<feature type="binding site" evidence="11">
    <location>
        <position position="33"/>
    </location>
    <ligand>
        <name>substrate</name>
    </ligand>
</feature>
<feature type="binding site" evidence="11">
    <location>
        <position position="57"/>
    </location>
    <ligand>
        <name>substrate</name>
    </ligand>
</feature>
<dbReference type="PANTHER" id="PTHR21087:SF16">
    <property type="entry name" value="SHIKIMATE KINASE 1, CHLOROPLASTIC"/>
    <property type="match status" value="1"/>
</dbReference>
<dbReference type="InterPro" id="IPR000623">
    <property type="entry name" value="Shikimate_kinase/TSH1"/>
</dbReference>
<keyword evidence="4 11" id="KW-0028">Amino-acid biosynthesis</keyword>
<feature type="binding site" evidence="11">
    <location>
        <position position="79"/>
    </location>
    <ligand>
        <name>substrate</name>
    </ligand>
</feature>
<dbReference type="InterPro" id="IPR031322">
    <property type="entry name" value="Shikimate/glucono_kinase"/>
</dbReference>
<dbReference type="NCBIfam" id="NF003456">
    <property type="entry name" value="PRK05057.1"/>
    <property type="match status" value="1"/>
</dbReference>
<evidence type="ECO:0000313" key="13">
    <source>
        <dbReference type="Proteomes" id="UP000610558"/>
    </source>
</evidence>
<comment type="subcellular location">
    <subcellularLocation>
        <location evidence="11">Cytoplasm</location>
    </subcellularLocation>
</comment>
<feature type="binding site" evidence="11">
    <location>
        <position position="136"/>
    </location>
    <ligand>
        <name>substrate</name>
    </ligand>
</feature>
<keyword evidence="9 11" id="KW-0057">Aromatic amino acid biosynthesis</keyword>
<comment type="similarity">
    <text evidence="2 11">Belongs to the shikimate kinase family.</text>
</comment>
<gene>
    <name evidence="11 12" type="primary">aroK</name>
    <name evidence="12" type="ORF">IB286_03075</name>
</gene>
<dbReference type="InterPro" id="IPR023000">
    <property type="entry name" value="Shikimate_kinase_CS"/>
</dbReference>
<evidence type="ECO:0000256" key="5">
    <source>
        <dbReference type="ARBA" id="ARBA00022679"/>
    </source>
</evidence>
<comment type="subunit">
    <text evidence="11">Monomer.</text>
</comment>
<evidence type="ECO:0000256" key="8">
    <source>
        <dbReference type="ARBA" id="ARBA00022840"/>
    </source>
</evidence>
<dbReference type="GO" id="GO:0004765">
    <property type="term" value="F:shikimate kinase activity"/>
    <property type="evidence" value="ECO:0007669"/>
    <property type="project" value="UniProtKB-UniRule"/>
</dbReference>
<dbReference type="PANTHER" id="PTHR21087">
    <property type="entry name" value="SHIKIMATE KINASE"/>
    <property type="match status" value="1"/>
</dbReference>
<feature type="binding site" evidence="11">
    <location>
        <begin position="11"/>
        <end position="16"/>
    </location>
    <ligand>
        <name>ATP</name>
        <dbReference type="ChEBI" id="CHEBI:30616"/>
    </ligand>
</feature>
<dbReference type="GO" id="GO:0005829">
    <property type="term" value="C:cytosol"/>
    <property type="evidence" value="ECO:0007669"/>
    <property type="project" value="TreeGrafter"/>
</dbReference>
<keyword evidence="11" id="KW-0479">Metal-binding</keyword>
<proteinExistence type="inferred from homology"/>
<dbReference type="InterPro" id="IPR027417">
    <property type="entry name" value="P-loop_NTPase"/>
</dbReference>
<keyword evidence="8 11" id="KW-0067">ATP-binding</keyword>
<dbReference type="Pfam" id="PF01202">
    <property type="entry name" value="SKI"/>
    <property type="match status" value="1"/>
</dbReference>
<evidence type="ECO:0000256" key="9">
    <source>
        <dbReference type="ARBA" id="ARBA00023141"/>
    </source>
</evidence>
<evidence type="ECO:0000256" key="2">
    <source>
        <dbReference type="ARBA" id="ARBA00006997"/>
    </source>
</evidence>
<dbReference type="Proteomes" id="UP000610558">
    <property type="component" value="Unassembled WGS sequence"/>
</dbReference>
<dbReference type="GO" id="GO:0009423">
    <property type="term" value="P:chorismate biosynthetic process"/>
    <property type="evidence" value="ECO:0007669"/>
    <property type="project" value="UniProtKB-UniRule"/>
</dbReference>
<keyword evidence="11" id="KW-0963">Cytoplasm</keyword>
<evidence type="ECO:0000256" key="3">
    <source>
        <dbReference type="ARBA" id="ARBA00012154"/>
    </source>
</evidence>
<evidence type="ECO:0000256" key="11">
    <source>
        <dbReference type="HAMAP-Rule" id="MF_00109"/>
    </source>
</evidence>
<keyword evidence="7 11" id="KW-0418">Kinase</keyword>
<keyword evidence="5 11" id="KW-0808">Transferase</keyword>
<accession>A0A927GV34</accession>
<name>A0A927GV34_9GAMM</name>
<dbReference type="GO" id="GO:0009073">
    <property type="term" value="P:aromatic amino acid family biosynthetic process"/>
    <property type="evidence" value="ECO:0007669"/>
    <property type="project" value="UniProtKB-KW"/>
</dbReference>
<dbReference type="PRINTS" id="PR01100">
    <property type="entry name" value="SHIKIMTKNASE"/>
</dbReference>